<dbReference type="Proteomes" id="UP000006503">
    <property type="component" value="Chromosome"/>
</dbReference>
<sequence length="49" mass="5653">MAQGLEHGVTSLRSKHRIINAWRCSAHKWQSISHSPFGSFHMQKHHFSA</sequence>
<dbReference type="KEGG" id="ppx:T1E_5309"/>
<dbReference type="HOGENOM" id="CLU_3139716_0_0_6"/>
<accession>I7B7I0</accession>
<dbReference type="EMBL" id="CP003734">
    <property type="protein sequence ID" value="AFO51130.1"/>
    <property type="molecule type" value="Genomic_DNA"/>
</dbReference>
<evidence type="ECO:0000313" key="1">
    <source>
        <dbReference type="EMBL" id="AFO51130.1"/>
    </source>
</evidence>
<reference evidence="2" key="1">
    <citation type="journal article" date="2013" name="Microb. Biotechnol.">
        <title>Metabolic potential of the organic-solvent tolerant Pseudomonas putida DOT-T1E deduced from its annotated genome.</title>
        <authorList>
            <person name="Udaondo Z."/>
            <person name="Molina L."/>
            <person name="Daniels C."/>
            <person name="Gomez M.J."/>
            <person name="Molina-Henares M.A."/>
            <person name="Matilla M.A."/>
            <person name="Roca A."/>
            <person name="Fernandez M."/>
            <person name="Duque E."/>
            <person name="Segura A."/>
            <person name="Ramos J.L."/>
        </authorList>
    </citation>
    <scope>NUCLEOTIDE SEQUENCE [LARGE SCALE GENOMIC DNA]</scope>
    <source>
        <strain evidence="2">DOT-T1E</strain>
    </source>
</reference>
<dbReference type="AlphaFoldDB" id="I7B7I0"/>
<name>I7B7I0_PSEPT</name>
<dbReference type="PATRIC" id="fig|1196325.3.peg.5266"/>
<evidence type="ECO:0000313" key="2">
    <source>
        <dbReference type="Proteomes" id="UP000006503"/>
    </source>
</evidence>
<organism evidence="1 2">
    <name type="scientific">Pseudomonas putida (strain DOT-T1E)</name>
    <dbReference type="NCBI Taxonomy" id="1196325"/>
    <lineage>
        <taxon>Bacteria</taxon>
        <taxon>Pseudomonadati</taxon>
        <taxon>Pseudomonadota</taxon>
        <taxon>Gammaproteobacteria</taxon>
        <taxon>Pseudomonadales</taxon>
        <taxon>Pseudomonadaceae</taxon>
        <taxon>Pseudomonas</taxon>
    </lineage>
</organism>
<gene>
    <name evidence="1" type="ordered locus">T1E_5309</name>
</gene>
<proteinExistence type="predicted"/>
<protein>
    <submittedName>
        <fullName evidence="1">Uncharacterized protein</fullName>
    </submittedName>
</protein>